<gene>
    <name evidence="3" type="primary">iolG</name>
    <name evidence="3" type="ORF">ERS852491_02096</name>
</gene>
<dbReference type="InterPro" id="IPR051450">
    <property type="entry name" value="Gfo/Idh/MocA_Oxidoreductases"/>
</dbReference>
<dbReference type="GO" id="GO:0050112">
    <property type="term" value="F:inositol 2-dehydrogenase (NAD+) activity"/>
    <property type="evidence" value="ECO:0007669"/>
    <property type="project" value="UniProtKB-EC"/>
</dbReference>
<evidence type="ECO:0000313" key="3">
    <source>
        <dbReference type="EMBL" id="CUO40290.1"/>
    </source>
</evidence>
<dbReference type="STRING" id="39482.ERS852491_02096"/>
<dbReference type="SUPFAM" id="SSF51735">
    <property type="entry name" value="NAD(P)-binding Rossmann-fold domains"/>
    <property type="match status" value="1"/>
</dbReference>
<dbReference type="Gene3D" id="3.40.50.720">
    <property type="entry name" value="NAD(P)-binding Rossmann-like Domain"/>
    <property type="match status" value="1"/>
</dbReference>
<dbReference type="OrthoDB" id="9783105at2"/>
<keyword evidence="3" id="KW-0560">Oxidoreductase</keyword>
<evidence type="ECO:0000313" key="4">
    <source>
        <dbReference type="Proteomes" id="UP000095544"/>
    </source>
</evidence>
<dbReference type="AlphaFoldDB" id="A0A174EW87"/>
<protein>
    <submittedName>
        <fullName evidence="3">Inositol 2-dehydrogenase</fullName>
        <ecNumber evidence="3">1.1.1.18</ecNumber>
    </submittedName>
</protein>
<dbReference type="SUPFAM" id="SSF55347">
    <property type="entry name" value="Glyceraldehyde-3-phosphate dehydrogenase-like, C-terminal domain"/>
    <property type="match status" value="1"/>
</dbReference>
<evidence type="ECO:0000259" key="2">
    <source>
        <dbReference type="Pfam" id="PF22725"/>
    </source>
</evidence>
<dbReference type="PANTHER" id="PTHR43377">
    <property type="entry name" value="BILIVERDIN REDUCTASE A"/>
    <property type="match status" value="1"/>
</dbReference>
<feature type="domain" description="Gfo/Idh/MocA-like oxidoreductase N-terminal" evidence="1">
    <location>
        <begin position="4"/>
        <end position="119"/>
    </location>
</feature>
<proteinExistence type="predicted"/>
<organism evidence="3 4">
    <name type="scientific">Faecalicatena contorta</name>
    <dbReference type="NCBI Taxonomy" id="39482"/>
    <lineage>
        <taxon>Bacteria</taxon>
        <taxon>Bacillati</taxon>
        <taxon>Bacillota</taxon>
        <taxon>Clostridia</taxon>
        <taxon>Lachnospirales</taxon>
        <taxon>Lachnospiraceae</taxon>
        <taxon>Faecalicatena</taxon>
    </lineage>
</organism>
<dbReference type="Proteomes" id="UP000095544">
    <property type="component" value="Unassembled WGS sequence"/>
</dbReference>
<dbReference type="Pfam" id="PF22725">
    <property type="entry name" value="GFO_IDH_MocA_C3"/>
    <property type="match status" value="1"/>
</dbReference>
<dbReference type="Pfam" id="PF01408">
    <property type="entry name" value="GFO_IDH_MocA"/>
    <property type="match status" value="1"/>
</dbReference>
<dbReference type="InterPro" id="IPR055170">
    <property type="entry name" value="GFO_IDH_MocA-like_dom"/>
</dbReference>
<accession>A0A174EW87</accession>
<dbReference type="InterPro" id="IPR036291">
    <property type="entry name" value="NAD(P)-bd_dom_sf"/>
</dbReference>
<dbReference type="GO" id="GO:0000166">
    <property type="term" value="F:nucleotide binding"/>
    <property type="evidence" value="ECO:0007669"/>
    <property type="project" value="InterPro"/>
</dbReference>
<sequence>MAKVRFGIVGVGDFGGMHIQTLKQIPEAELVAVSCRTQSRLKALCEEYDIPKWYTDVDELVDDADIDVVIVATGEDTHYSFTEKAIHAGKHVLLEKPICLSVEDGEKLLALDQSTELHILPGHILRYDASYNNAHRILQDAKKHGEIQSIRVKRNVPVERFSLHSRTHPVFMALAHDIDIITWLTGSRVKKVCGMEKRTKEEFESPDIVFGIAEMENGVLCNLETQWRLPDEYGQYLDTEMVIMTSKGQIRLNCPGNALSSMFDGKMESYDMTLWPEVNGRLTGALVNEDQHMIDLVLGRTDRQIVTVEQAVMGIEFCQLLIQSCDSGRIVERS</sequence>
<name>A0A174EW87_9FIRM</name>
<dbReference type="EC" id="1.1.1.18" evidence="3"/>
<dbReference type="Gene3D" id="3.30.360.10">
    <property type="entry name" value="Dihydrodipicolinate Reductase, domain 2"/>
    <property type="match status" value="1"/>
</dbReference>
<evidence type="ECO:0000259" key="1">
    <source>
        <dbReference type="Pfam" id="PF01408"/>
    </source>
</evidence>
<dbReference type="RefSeq" id="WP_055152953.1">
    <property type="nucleotide sequence ID" value="NZ_CYZU01000017.1"/>
</dbReference>
<dbReference type="InterPro" id="IPR000683">
    <property type="entry name" value="Gfo/Idh/MocA-like_OxRdtase_N"/>
</dbReference>
<dbReference type="EMBL" id="CYZU01000017">
    <property type="protein sequence ID" value="CUO40290.1"/>
    <property type="molecule type" value="Genomic_DNA"/>
</dbReference>
<feature type="domain" description="GFO/IDH/MocA-like oxidoreductase" evidence="2">
    <location>
        <begin position="168"/>
        <end position="251"/>
    </location>
</feature>
<reference evidence="3 4" key="1">
    <citation type="submission" date="2015-09" db="EMBL/GenBank/DDBJ databases">
        <authorList>
            <consortium name="Pathogen Informatics"/>
        </authorList>
    </citation>
    <scope>NUCLEOTIDE SEQUENCE [LARGE SCALE GENOMIC DNA]</scope>
    <source>
        <strain evidence="3 4">2789STDY5834876</strain>
    </source>
</reference>
<dbReference type="PANTHER" id="PTHR43377:SF1">
    <property type="entry name" value="BILIVERDIN REDUCTASE A"/>
    <property type="match status" value="1"/>
</dbReference>